<dbReference type="InterPro" id="IPR018610">
    <property type="entry name" value="UVSSA"/>
</dbReference>
<dbReference type="InterPro" id="IPR049408">
    <property type="entry name" value="UVSSA_N_a-solenoid_rpt"/>
</dbReference>
<evidence type="ECO:0000313" key="2">
    <source>
        <dbReference type="EMBL" id="KAL5107570.1"/>
    </source>
</evidence>
<reference evidence="2 3" key="1">
    <citation type="journal article" date="2022" name="Front. Cell. Infect. Microbiol.">
        <title>The Genomes of Two Strains of Taenia crassiceps the Animal Model for the Study of Human Cysticercosis.</title>
        <authorList>
            <person name="Bobes R.J."/>
            <person name="Estrada K."/>
            <person name="Rios-Valencia D.G."/>
            <person name="Calderon-Gallegos A."/>
            <person name="de la Torre P."/>
            <person name="Carrero J.C."/>
            <person name="Sanchez-Flores A."/>
            <person name="Laclette J.P."/>
        </authorList>
    </citation>
    <scope>NUCLEOTIDE SEQUENCE [LARGE SCALE GENOMIC DNA]</scope>
    <source>
        <strain evidence="2">WFUcys</strain>
    </source>
</reference>
<feature type="region of interest" description="Disordered" evidence="1">
    <location>
        <begin position="1"/>
        <end position="22"/>
    </location>
</feature>
<comment type="caution">
    <text evidence="2">The sequence shown here is derived from an EMBL/GenBank/DDBJ whole genome shotgun (WGS) entry which is preliminary data.</text>
</comment>
<organism evidence="2 3">
    <name type="scientific">Taenia crassiceps</name>
    <dbReference type="NCBI Taxonomy" id="6207"/>
    <lineage>
        <taxon>Eukaryota</taxon>
        <taxon>Metazoa</taxon>
        <taxon>Spiralia</taxon>
        <taxon>Lophotrochozoa</taxon>
        <taxon>Platyhelminthes</taxon>
        <taxon>Cestoda</taxon>
        <taxon>Eucestoda</taxon>
        <taxon>Cyclophyllidea</taxon>
        <taxon>Taeniidae</taxon>
        <taxon>Taenia</taxon>
    </lineage>
</organism>
<feature type="region of interest" description="Disordered" evidence="1">
    <location>
        <begin position="249"/>
        <end position="275"/>
    </location>
</feature>
<proteinExistence type="predicted"/>
<dbReference type="Pfam" id="PF20867">
    <property type="entry name" value="UVSSA_N"/>
    <property type="match status" value="1"/>
</dbReference>
<feature type="compositionally biased region" description="Basic and acidic residues" evidence="1">
    <location>
        <begin position="249"/>
        <end position="266"/>
    </location>
</feature>
<dbReference type="PANTHER" id="PTHR28670">
    <property type="entry name" value="UV-STIMULATED SCAFFOLD PROTEIN A"/>
    <property type="match status" value="1"/>
</dbReference>
<accession>A0ABR4QD24</accession>
<evidence type="ECO:0000313" key="3">
    <source>
        <dbReference type="Proteomes" id="UP001651158"/>
    </source>
</evidence>
<dbReference type="PANTHER" id="PTHR28670:SF1">
    <property type="entry name" value="UV-STIMULATED SCAFFOLD PROTEIN A"/>
    <property type="match status" value="1"/>
</dbReference>
<protein>
    <submittedName>
        <fullName evidence="2">UV-stimulated scaffold protein A</fullName>
    </submittedName>
</protein>
<gene>
    <name evidence="2" type="ORF">TcWFU_003658</name>
</gene>
<dbReference type="EMBL" id="JAKROA010000004">
    <property type="protein sequence ID" value="KAL5107570.1"/>
    <property type="molecule type" value="Genomic_DNA"/>
</dbReference>
<dbReference type="Proteomes" id="UP001651158">
    <property type="component" value="Unassembled WGS sequence"/>
</dbReference>
<name>A0ABR4QD24_9CEST</name>
<evidence type="ECO:0000256" key="1">
    <source>
        <dbReference type="SAM" id="MobiDB-lite"/>
    </source>
</evidence>
<sequence length="275" mass="31201">MVFRKAKSRRKSESLPPPRTLPELVDRLTTGGSNALNTGLLSDLVSRISASNSERDSALQLLFRQMQRPHSQIRCSVVKVLRFLTTEPLQASLTSGIQEAILLHLQDILPYCIPTTNFDKALPPPESAANEMQREMLKMLFQWEREGICSMLSSQARGQLVSVMRYLRTPLKQSGGTARLKDAARMLETLEREEDQRHRRAQMADAVIRRRILAARDAFREHRPLILENVESLEGIVKLLVPDLFQMDESRASEPSSPRDFREHGFHASGECNSN</sequence>
<keyword evidence="3" id="KW-1185">Reference proteome</keyword>
<feature type="compositionally biased region" description="Basic residues" evidence="1">
    <location>
        <begin position="1"/>
        <end position="10"/>
    </location>
</feature>